<protein>
    <submittedName>
        <fullName evidence="5">LacI family DNA-binding transcriptional regulator</fullName>
    </submittedName>
</protein>
<dbReference type="Pfam" id="PF00356">
    <property type="entry name" value="LacI"/>
    <property type="match status" value="1"/>
</dbReference>
<organism evidence="5 6">
    <name type="scientific">Microbacterium gilvum</name>
    <dbReference type="NCBI Taxonomy" id="1336204"/>
    <lineage>
        <taxon>Bacteria</taxon>
        <taxon>Bacillati</taxon>
        <taxon>Actinomycetota</taxon>
        <taxon>Actinomycetes</taxon>
        <taxon>Micrococcales</taxon>
        <taxon>Microbacteriaceae</taxon>
        <taxon>Microbacterium</taxon>
    </lineage>
</organism>
<evidence type="ECO:0000256" key="1">
    <source>
        <dbReference type="ARBA" id="ARBA00023015"/>
    </source>
</evidence>
<dbReference type="Gene3D" id="1.10.260.40">
    <property type="entry name" value="lambda repressor-like DNA-binding domains"/>
    <property type="match status" value="1"/>
</dbReference>
<name>A0ABP9AH94_9MICO</name>
<keyword evidence="3" id="KW-0804">Transcription</keyword>
<dbReference type="SMART" id="SM00354">
    <property type="entry name" value="HTH_LACI"/>
    <property type="match status" value="1"/>
</dbReference>
<evidence type="ECO:0000313" key="5">
    <source>
        <dbReference type="EMBL" id="GAA4780493.1"/>
    </source>
</evidence>
<dbReference type="GO" id="GO:0003677">
    <property type="term" value="F:DNA binding"/>
    <property type="evidence" value="ECO:0007669"/>
    <property type="project" value="UniProtKB-KW"/>
</dbReference>
<evidence type="ECO:0000313" key="6">
    <source>
        <dbReference type="Proteomes" id="UP001501645"/>
    </source>
</evidence>
<dbReference type="PROSITE" id="PS00356">
    <property type="entry name" value="HTH_LACI_1"/>
    <property type="match status" value="1"/>
</dbReference>
<feature type="domain" description="HTH lacI-type" evidence="4">
    <location>
        <begin position="3"/>
        <end position="57"/>
    </location>
</feature>
<proteinExistence type="predicted"/>
<dbReference type="SUPFAM" id="SSF53822">
    <property type="entry name" value="Periplasmic binding protein-like I"/>
    <property type="match status" value="1"/>
</dbReference>
<keyword evidence="2 5" id="KW-0238">DNA-binding</keyword>
<keyword evidence="6" id="KW-1185">Reference proteome</keyword>
<dbReference type="Gene3D" id="3.40.50.2300">
    <property type="match status" value="2"/>
</dbReference>
<dbReference type="CDD" id="cd06267">
    <property type="entry name" value="PBP1_LacI_sugar_binding-like"/>
    <property type="match status" value="1"/>
</dbReference>
<keyword evidence="1" id="KW-0805">Transcription regulation</keyword>
<dbReference type="SUPFAM" id="SSF47413">
    <property type="entry name" value="lambda repressor-like DNA-binding domains"/>
    <property type="match status" value="1"/>
</dbReference>
<gene>
    <name evidence="5" type="ORF">GCM10023351_26890</name>
</gene>
<dbReference type="InterPro" id="IPR010982">
    <property type="entry name" value="Lambda_DNA-bd_dom_sf"/>
</dbReference>
<accession>A0ABP9AH94</accession>
<reference evidence="6" key="1">
    <citation type="journal article" date="2019" name="Int. J. Syst. Evol. Microbiol.">
        <title>The Global Catalogue of Microorganisms (GCM) 10K type strain sequencing project: providing services to taxonomists for standard genome sequencing and annotation.</title>
        <authorList>
            <consortium name="The Broad Institute Genomics Platform"/>
            <consortium name="The Broad Institute Genome Sequencing Center for Infectious Disease"/>
            <person name="Wu L."/>
            <person name="Ma J."/>
        </authorList>
    </citation>
    <scope>NUCLEOTIDE SEQUENCE [LARGE SCALE GENOMIC DNA]</scope>
    <source>
        <strain evidence="6">JCM 18537</strain>
    </source>
</reference>
<sequence>MAATLRDVAELAGVSIKTVSNVVRGYQHVRESTRATVLAAIAETGYQPNLSARSLRIGRSGVIGLALPELALPYFAELAGAVIDEAKAAGVTVLVEQTGAELDAEHGVLRSPTRQLTDGLVFSPLAMGQDDVDRLDVDYPLVILGERIFDPACDHVVMDNVEGARAAVAHLVAAGCRRIAAVGAHLGEEQGSAALRLRGYREALEEAGLPYDEDLVGYVGMWHRVDGAEAMRALLARGIEIDGVFGMNDTLAFGALRALQDAGRRVPDDVRVIGFDDLDETRYTAPSLSTVDPGRLEIARTAVRVLLERIAERAAGGEPSPPQRYTTGFRIVERESTRAR</sequence>
<dbReference type="PROSITE" id="PS50932">
    <property type="entry name" value="HTH_LACI_2"/>
    <property type="match status" value="1"/>
</dbReference>
<dbReference type="Pfam" id="PF13377">
    <property type="entry name" value="Peripla_BP_3"/>
    <property type="match status" value="1"/>
</dbReference>
<dbReference type="Proteomes" id="UP001501645">
    <property type="component" value="Unassembled WGS sequence"/>
</dbReference>
<evidence type="ECO:0000256" key="2">
    <source>
        <dbReference type="ARBA" id="ARBA00023125"/>
    </source>
</evidence>
<dbReference type="CDD" id="cd01392">
    <property type="entry name" value="HTH_LacI"/>
    <property type="match status" value="1"/>
</dbReference>
<evidence type="ECO:0000259" key="4">
    <source>
        <dbReference type="PROSITE" id="PS50932"/>
    </source>
</evidence>
<evidence type="ECO:0000256" key="3">
    <source>
        <dbReference type="ARBA" id="ARBA00023163"/>
    </source>
</evidence>
<dbReference type="PANTHER" id="PTHR30146:SF109">
    <property type="entry name" value="HTH-TYPE TRANSCRIPTIONAL REGULATOR GALS"/>
    <property type="match status" value="1"/>
</dbReference>
<dbReference type="InterPro" id="IPR046335">
    <property type="entry name" value="LacI/GalR-like_sensor"/>
</dbReference>
<comment type="caution">
    <text evidence="5">The sequence shown here is derived from an EMBL/GenBank/DDBJ whole genome shotgun (WGS) entry which is preliminary data.</text>
</comment>
<dbReference type="InterPro" id="IPR000843">
    <property type="entry name" value="HTH_LacI"/>
</dbReference>
<dbReference type="PANTHER" id="PTHR30146">
    <property type="entry name" value="LACI-RELATED TRANSCRIPTIONAL REPRESSOR"/>
    <property type="match status" value="1"/>
</dbReference>
<dbReference type="EMBL" id="BAABKO010000005">
    <property type="protein sequence ID" value="GAA4780493.1"/>
    <property type="molecule type" value="Genomic_DNA"/>
</dbReference>
<dbReference type="InterPro" id="IPR028082">
    <property type="entry name" value="Peripla_BP_I"/>
</dbReference>